<feature type="transmembrane region" description="Helical" evidence="8">
    <location>
        <begin position="228"/>
        <end position="248"/>
    </location>
</feature>
<organism evidence="9 10">
    <name type="scientific">Paenibacillus macerans</name>
    <name type="common">Bacillus macerans</name>
    <dbReference type="NCBI Taxonomy" id="44252"/>
    <lineage>
        <taxon>Bacteria</taxon>
        <taxon>Bacillati</taxon>
        <taxon>Bacillota</taxon>
        <taxon>Bacilli</taxon>
        <taxon>Bacillales</taxon>
        <taxon>Paenibacillaceae</taxon>
        <taxon>Paenibacillus</taxon>
    </lineage>
</organism>
<feature type="transmembrane region" description="Helical" evidence="8">
    <location>
        <begin position="12"/>
        <end position="31"/>
    </location>
</feature>
<evidence type="ECO:0000256" key="3">
    <source>
        <dbReference type="ARBA" id="ARBA00022448"/>
    </source>
</evidence>
<keyword evidence="10" id="KW-1185">Reference proteome</keyword>
<dbReference type="HOGENOM" id="CLU_047547_0_2_9"/>
<comment type="similarity">
    <text evidence="2">Belongs to the amino acid-polyamine-organocation (APC) superfamily. Spore germination protein (SGP) (TC 2.A.3.9) family.</text>
</comment>
<name>A0A090ZF94_PAEMA</name>
<dbReference type="GeneID" id="77007160"/>
<dbReference type="PANTHER" id="PTHR34975">
    <property type="entry name" value="SPORE GERMINATION PROTEIN A2"/>
    <property type="match status" value="1"/>
</dbReference>
<feature type="transmembrane region" description="Helical" evidence="8">
    <location>
        <begin position="43"/>
        <end position="62"/>
    </location>
</feature>
<dbReference type="Pfam" id="PF03845">
    <property type="entry name" value="Spore_permease"/>
    <property type="match status" value="1"/>
</dbReference>
<dbReference type="RefSeq" id="WP_036622906.1">
    <property type="nucleotide sequence ID" value="NZ_BGML01000003.1"/>
</dbReference>
<keyword evidence="5 8" id="KW-0812">Transmembrane</keyword>
<feature type="transmembrane region" description="Helical" evidence="8">
    <location>
        <begin position="276"/>
        <end position="296"/>
    </location>
</feature>
<dbReference type="PATRIC" id="fig|44252.3.peg.2755"/>
<dbReference type="AlphaFoldDB" id="A0A090ZF94"/>
<evidence type="ECO:0000256" key="6">
    <source>
        <dbReference type="ARBA" id="ARBA00022989"/>
    </source>
</evidence>
<evidence type="ECO:0000256" key="1">
    <source>
        <dbReference type="ARBA" id="ARBA00004141"/>
    </source>
</evidence>
<feature type="transmembrane region" description="Helical" evidence="8">
    <location>
        <begin position="339"/>
        <end position="358"/>
    </location>
</feature>
<dbReference type="GO" id="GO:0016020">
    <property type="term" value="C:membrane"/>
    <property type="evidence" value="ECO:0007669"/>
    <property type="project" value="UniProtKB-SubCell"/>
</dbReference>
<comment type="subcellular location">
    <subcellularLocation>
        <location evidence="1">Membrane</location>
        <topology evidence="1">Multi-pass membrane protein</topology>
    </subcellularLocation>
</comment>
<evidence type="ECO:0000256" key="4">
    <source>
        <dbReference type="ARBA" id="ARBA00022544"/>
    </source>
</evidence>
<evidence type="ECO:0000313" key="10">
    <source>
        <dbReference type="Proteomes" id="UP000029278"/>
    </source>
</evidence>
<evidence type="ECO:0000256" key="5">
    <source>
        <dbReference type="ARBA" id="ARBA00022692"/>
    </source>
</evidence>
<dbReference type="EMBL" id="JMQA01000025">
    <property type="protein sequence ID" value="KFN08905.1"/>
    <property type="molecule type" value="Genomic_DNA"/>
</dbReference>
<evidence type="ECO:0000313" key="9">
    <source>
        <dbReference type="EMBL" id="KFN08905.1"/>
    </source>
</evidence>
<keyword evidence="7 8" id="KW-0472">Membrane</keyword>
<keyword evidence="3" id="KW-0813">Transport</keyword>
<dbReference type="NCBIfam" id="TIGR00912">
    <property type="entry name" value="2A0309"/>
    <property type="match status" value="1"/>
</dbReference>
<sequence>MFTRSDDKITISQAVVFLTDSILGAGILNLPRSATEKVQTPDAWLSVALASILALLAAFVMIKLCQQFPGATVFEFSRKIAGVIPGSALSALLIIYFLMMAVFEIRVLGEVTIFYLLEDTPIWAIIIPFIWVAAYLISGGINCIARLFQIIFPVSILVLVFSLFLSLRLFNIDNLRPLLGEGLPPVVEGLNSTLLSFAGFEVVLILVGHLQHPEKAAKRLLPGMGIPIALYLITTVIVVGGMSTSAVLRSTWPTLDLLRSFEISGLFFERFEFPFMVIWIMQMFCNFTSNFFVVSLGVSNVFRIKFPAALFALMPVIFIAALLPKSINDLLGLGGANGIMSVIVFVLVTLPLSVIFLIRKKGLKQHV</sequence>
<feature type="transmembrane region" description="Helical" evidence="8">
    <location>
        <begin position="83"/>
        <end position="102"/>
    </location>
</feature>
<proteinExistence type="inferred from homology"/>
<dbReference type="STRING" id="44252.DJ90_5144"/>
<feature type="transmembrane region" description="Helical" evidence="8">
    <location>
        <begin position="308"/>
        <end position="327"/>
    </location>
</feature>
<feature type="transmembrane region" description="Helical" evidence="8">
    <location>
        <begin position="190"/>
        <end position="207"/>
    </location>
</feature>
<protein>
    <submittedName>
        <fullName evidence="9">Spore germination protein YndE</fullName>
    </submittedName>
</protein>
<dbReference type="PANTHER" id="PTHR34975:SF2">
    <property type="entry name" value="SPORE GERMINATION PROTEIN A2"/>
    <property type="match status" value="1"/>
</dbReference>
<dbReference type="OrthoDB" id="2716906at2"/>
<keyword evidence="6 8" id="KW-1133">Transmembrane helix</keyword>
<dbReference type="Gene3D" id="1.20.1740.10">
    <property type="entry name" value="Amino acid/polyamine transporter I"/>
    <property type="match status" value="1"/>
</dbReference>
<evidence type="ECO:0000256" key="7">
    <source>
        <dbReference type="ARBA" id="ARBA00023136"/>
    </source>
</evidence>
<evidence type="ECO:0000256" key="8">
    <source>
        <dbReference type="SAM" id="Phobius"/>
    </source>
</evidence>
<reference evidence="9 10" key="1">
    <citation type="submission" date="2014-04" db="EMBL/GenBank/DDBJ databases">
        <authorList>
            <person name="Bishop-Lilly K.A."/>
            <person name="Broomall S.M."/>
            <person name="Chain P.S."/>
            <person name="Chertkov O."/>
            <person name="Coyne S.R."/>
            <person name="Daligault H.E."/>
            <person name="Davenport K.W."/>
            <person name="Erkkila T."/>
            <person name="Frey K.G."/>
            <person name="Gibbons H.S."/>
            <person name="Gu W."/>
            <person name="Jaissle J."/>
            <person name="Johnson S.L."/>
            <person name="Koroleva G.I."/>
            <person name="Ladner J.T."/>
            <person name="Lo C.-C."/>
            <person name="Minogue T.D."/>
            <person name="Munk C."/>
            <person name="Palacios G.F."/>
            <person name="Redden C.L."/>
            <person name="Rosenzweig C.N."/>
            <person name="Scholz M.B."/>
            <person name="Teshima H."/>
            <person name="Xu Y."/>
        </authorList>
    </citation>
    <scope>NUCLEOTIDE SEQUENCE [LARGE SCALE GENOMIC DNA]</scope>
    <source>
        <strain evidence="9 10">8244</strain>
    </source>
</reference>
<dbReference type="Proteomes" id="UP000029278">
    <property type="component" value="Unassembled WGS sequence"/>
</dbReference>
<dbReference type="InterPro" id="IPR004761">
    <property type="entry name" value="Spore_GerAB"/>
</dbReference>
<feature type="transmembrane region" description="Helical" evidence="8">
    <location>
        <begin position="122"/>
        <end position="143"/>
    </location>
</feature>
<comment type="caution">
    <text evidence="9">The sequence shown here is derived from an EMBL/GenBank/DDBJ whole genome shotgun (WGS) entry which is preliminary data.</text>
</comment>
<evidence type="ECO:0000256" key="2">
    <source>
        <dbReference type="ARBA" id="ARBA00007998"/>
    </source>
</evidence>
<keyword evidence="4" id="KW-0309">Germination</keyword>
<feature type="transmembrane region" description="Helical" evidence="8">
    <location>
        <begin position="150"/>
        <end position="170"/>
    </location>
</feature>
<dbReference type="GO" id="GO:0009847">
    <property type="term" value="P:spore germination"/>
    <property type="evidence" value="ECO:0007669"/>
    <property type="project" value="InterPro"/>
</dbReference>
<gene>
    <name evidence="9" type="primary">yndE</name>
    <name evidence="9" type="ORF">DJ90_5144</name>
</gene>
<accession>A0A090ZF94</accession>